<dbReference type="InterPro" id="IPR052168">
    <property type="entry name" value="Cytochrome_b561_oxidase"/>
</dbReference>
<keyword evidence="4" id="KW-1003">Cell membrane</keyword>
<evidence type="ECO:0000256" key="13">
    <source>
        <dbReference type="SAM" id="Phobius"/>
    </source>
</evidence>
<dbReference type="EMBL" id="JWYV01000013">
    <property type="protein sequence ID" value="KKC99158.1"/>
    <property type="molecule type" value="Genomic_DNA"/>
</dbReference>
<comment type="similarity">
    <text evidence="12">Belongs to the cytochrome b561 family.</text>
</comment>
<dbReference type="GO" id="GO:0020037">
    <property type="term" value="F:heme binding"/>
    <property type="evidence" value="ECO:0007669"/>
    <property type="project" value="TreeGrafter"/>
</dbReference>
<dbReference type="GO" id="GO:0005886">
    <property type="term" value="C:plasma membrane"/>
    <property type="evidence" value="ECO:0007669"/>
    <property type="project" value="UniProtKB-SubCell"/>
</dbReference>
<feature type="domain" description="Cytochrome b561 bacterial/Ni-hydrogenase" evidence="14">
    <location>
        <begin position="7"/>
        <end position="176"/>
    </location>
</feature>
<name>A0A0F5VAL2_9GAMM</name>
<protein>
    <submittedName>
        <fullName evidence="15">Cytochrome B561</fullName>
    </submittedName>
</protein>
<evidence type="ECO:0000256" key="12">
    <source>
        <dbReference type="ARBA" id="ARBA00037975"/>
    </source>
</evidence>
<dbReference type="PANTHER" id="PTHR30529">
    <property type="entry name" value="CYTOCHROME B561"/>
    <property type="match status" value="1"/>
</dbReference>
<evidence type="ECO:0000256" key="5">
    <source>
        <dbReference type="ARBA" id="ARBA00022617"/>
    </source>
</evidence>
<evidence type="ECO:0000256" key="1">
    <source>
        <dbReference type="ARBA" id="ARBA00001970"/>
    </source>
</evidence>
<keyword evidence="7" id="KW-0479">Metal-binding</keyword>
<evidence type="ECO:0000313" key="15">
    <source>
        <dbReference type="EMBL" id="KKC99158.1"/>
    </source>
</evidence>
<evidence type="ECO:0000313" key="16">
    <source>
        <dbReference type="Proteomes" id="UP000033633"/>
    </source>
</evidence>
<feature type="transmembrane region" description="Helical" evidence="13">
    <location>
        <begin position="143"/>
        <end position="164"/>
    </location>
</feature>
<dbReference type="InterPro" id="IPR011577">
    <property type="entry name" value="Cyt_b561_bac/Ni-Hgenase"/>
</dbReference>
<evidence type="ECO:0000256" key="11">
    <source>
        <dbReference type="ARBA" id="ARBA00023136"/>
    </source>
</evidence>
<evidence type="ECO:0000256" key="8">
    <source>
        <dbReference type="ARBA" id="ARBA00022982"/>
    </source>
</evidence>
<evidence type="ECO:0000256" key="10">
    <source>
        <dbReference type="ARBA" id="ARBA00023004"/>
    </source>
</evidence>
<evidence type="ECO:0000256" key="9">
    <source>
        <dbReference type="ARBA" id="ARBA00022989"/>
    </source>
</evidence>
<dbReference type="InterPro" id="IPR016174">
    <property type="entry name" value="Di-haem_cyt_TM"/>
</dbReference>
<dbReference type="Pfam" id="PF01292">
    <property type="entry name" value="Ni_hydr_CYTB"/>
    <property type="match status" value="1"/>
</dbReference>
<dbReference type="GO" id="GO:0046872">
    <property type="term" value="F:metal ion binding"/>
    <property type="evidence" value="ECO:0007669"/>
    <property type="project" value="UniProtKB-KW"/>
</dbReference>
<gene>
    <name evidence="15" type="ORF">KY46_14880</name>
</gene>
<dbReference type="SUPFAM" id="SSF81342">
    <property type="entry name" value="Transmembrane di-heme cytochromes"/>
    <property type="match status" value="1"/>
</dbReference>
<dbReference type="STRING" id="265726.KY46_14880"/>
<evidence type="ECO:0000259" key="14">
    <source>
        <dbReference type="Pfam" id="PF01292"/>
    </source>
</evidence>
<dbReference type="Proteomes" id="UP000033633">
    <property type="component" value="Unassembled WGS sequence"/>
</dbReference>
<dbReference type="GO" id="GO:0009055">
    <property type="term" value="F:electron transfer activity"/>
    <property type="evidence" value="ECO:0007669"/>
    <property type="project" value="InterPro"/>
</dbReference>
<evidence type="ECO:0000256" key="3">
    <source>
        <dbReference type="ARBA" id="ARBA00022448"/>
    </source>
</evidence>
<keyword evidence="3" id="KW-0813">Transport</keyword>
<evidence type="ECO:0000256" key="6">
    <source>
        <dbReference type="ARBA" id="ARBA00022692"/>
    </source>
</evidence>
<dbReference type="PANTHER" id="PTHR30529:SF1">
    <property type="entry name" value="CYTOCHROME B561 HOMOLOG 2"/>
    <property type="match status" value="1"/>
</dbReference>
<dbReference type="PATRIC" id="fig|265726.11.peg.1226"/>
<dbReference type="GO" id="GO:0022904">
    <property type="term" value="P:respiratory electron transport chain"/>
    <property type="evidence" value="ECO:0007669"/>
    <property type="project" value="InterPro"/>
</dbReference>
<dbReference type="OrthoDB" id="9793784at2"/>
<reference evidence="15 16" key="1">
    <citation type="submission" date="2014-12" db="EMBL/GenBank/DDBJ databases">
        <title>Mercury Reductase activity and rhizosphere competence traits in the genome of root associated Photobacterium halotolerans MELD1.</title>
        <authorList>
            <person name="Mathew D.C."/>
            <person name="Huang C.-C."/>
        </authorList>
    </citation>
    <scope>NUCLEOTIDE SEQUENCE [LARGE SCALE GENOMIC DNA]</scope>
    <source>
        <strain evidence="15 16">MELD1</strain>
    </source>
</reference>
<evidence type="ECO:0000256" key="7">
    <source>
        <dbReference type="ARBA" id="ARBA00022723"/>
    </source>
</evidence>
<accession>A0A0F5VAL2</accession>
<keyword evidence="16" id="KW-1185">Reference proteome</keyword>
<keyword evidence="9 13" id="KW-1133">Transmembrane helix</keyword>
<comment type="caution">
    <text evidence="15">The sequence shown here is derived from an EMBL/GenBank/DDBJ whole genome shotgun (WGS) entry which is preliminary data.</text>
</comment>
<keyword evidence="10" id="KW-0408">Iron</keyword>
<keyword evidence="11 13" id="KW-0472">Membrane</keyword>
<keyword evidence="5" id="KW-0349">Heme</keyword>
<evidence type="ECO:0000256" key="2">
    <source>
        <dbReference type="ARBA" id="ARBA00004651"/>
    </source>
</evidence>
<comment type="subcellular location">
    <subcellularLocation>
        <location evidence="2">Cell membrane</location>
        <topology evidence="2">Multi-pass membrane protein</topology>
    </subcellularLocation>
</comment>
<feature type="transmembrane region" description="Helical" evidence="13">
    <location>
        <begin position="88"/>
        <end position="107"/>
    </location>
</feature>
<dbReference type="Gene3D" id="1.20.950.20">
    <property type="entry name" value="Transmembrane di-heme cytochromes, Chain C"/>
    <property type="match status" value="2"/>
</dbReference>
<organism evidence="15 16">
    <name type="scientific">Photobacterium halotolerans</name>
    <dbReference type="NCBI Taxonomy" id="265726"/>
    <lineage>
        <taxon>Bacteria</taxon>
        <taxon>Pseudomonadati</taxon>
        <taxon>Pseudomonadota</taxon>
        <taxon>Gammaproteobacteria</taxon>
        <taxon>Vibrionales</taxon>
        <taxon>Vibrionaceae</taxon>
        <taxon>Photobacterium</taxon>
    </lineage>
</organism>
<keyword evidence="8" id="KW-0249">Electron transport</keyword>
<sequence>MNKAVKHYDWVSITLHWASAIVIIGLFAVGLWMVDLNYYSSWYTVAPHWHKSVGLTLAAVTLFRLLWKTVKQQPAIEGAAWEKALAKLAHLVIYVLLFGLFVSGYLISTSDGRGIDVFDWLTVPSMGELFPDQSDVAGEIHEYLAYALIGLATLHAVAALKHHFVNKDNTLKKMLGVKEK</sequence>
<keyword evidence="6 13" id="KW-0812">Transmembrane</keyword>
<dbReference type="AlphaFoldDB" id="A0A0F5VAL2"/>
<evidence type="ECO:0000256" key="4">
    <source>
        <dbReference type="ARBA" id="ARBA00022475"/>
    </source>
</evidence>
<comment type="cofactor">
    <cofactor evidence="1">
        <name>heme b</name>
        <dbReference type="ChEBI" id="CHEBI:60344"/>
    </cofactor>
</comment>
<feature type="transmembrane region" description="Helical" evidence="13">
    <location>
        <begin position="49"/>
        <end position="67"/>
    </location>
</feature>
<proteinExistence type="inferred from homology"/>
<feature type="transmembrane region" description="Helical" evidence="13">
    <location>
        <begin position="12"/>
        <end position="34"/>
    </location>
</feature>
<dbReference type="RefSeq" id="WP_046221470.1">
    <property type="nucleotide sequence ID" value="NZ_JWYV01000013.1"/>
</dbReference>